<evidence type="ECO:0000313" key="2">
    <source>
        <dbReference type="Proteomes" id="UP000650005"/>
    </source>
</evidence>
<accession>A0ABS1FNN5</accession>
<dbReference type="RefSeq" id="WP_200260866.1">
    <property type="nucleotide sequence ID" value="NZ_JAENIP020000001.1"/>
</dbReference>
<reference evidence="1" key="1">
    <citation type="submission" date="2021-01" db="EMBL/GenBank/DDBJ databases">
        <title>Characterization of Corynebacterium spp. from penguins.</title>
        <authorList>
            <person name="Svec P."/>
        </authorList>
    </citation>
    <scope>NUCLEOTIDE SEQUENCE</scope>
    <source>
        <strain evidence="1">CCM 8835</strain>
    </source>
</reference>
<organism evidence="1 2">
    <name type="scientific">Corynebacterium antarcticum</name>
    <dbReference type="NCBI Taxonomy" id="2800405"/>
    <lineage>
        <taxon>Bacteria</taxon>
        <taxon>Bacillati</taxon>
        <taxon>Actinomycetota</taxon>
        <taxon>Actinomycetes</taxon>
        <taxon>Mycobacteriales</taxon>
        <taxon>Corynebacteriaceae</taxon>
        <taxon>Corynebacterium</taxon>
    </lineage>
</organism>
<name>A0ABS1FNN5_9CORY</name>
<protein>
    <submittedName>
        <fullName evidence="1">Uncharacterized protein</fullName>
    </submittedName>
</protein>
<dbReference type="EMBL" id="JAENIP010000017">
    <property type="protein sequence ID" value="MBK1845059.1"/>
    <property type="molecule type" value="Genomic_DNA"/>
</dbReference>
<dbReference type="Proteomes" id="UP000650005">
    <property type="component" value="Unassembled WGS sequence"/>
</dbReference>
<comment type="caution">
    <text evidence="1">The sequence shown here is derived from an EMBL/GenBank/DDBJ whole genome shotgun (WGS) entry which is preliminary data.</text>
</comment>
<proteinExistence type="predicted"/>
<evidence type="ECO:0000313" key="1">
    <source>
        <dbReference type="EMBL" id="MBK1845059.1"/>
    </source>
</evidence>
<gene>
    <name evidence="1" type="ORF">JIM95_10830</name>
</gene>
<sequence>MIDLAWHSLTPEKADELGDGADDVEEFETRALEEVGLTVEHLRPR</sequence>
<keyword evidence="2" id="KW-1185">Reference proteome</keyword>